<dbReference type="PANTHER" id="PTHR43364:SF6">
    <property type="entry name" value="OXIDOREDUCTASE-RELATED"/>
    <property type="match status" value="1"/>
</dbReference>
<accession>A0ABQ2MDU4</accession>
<dbReference type="InterPro" id="IPR050523">
    <property type="entry name" value="AKR_Detox_Biosynth"/>
</dbReference>
<proteinExistence type="predicted"/>
<protein>
    <submittedName>
        <fullName evidence="2">Oxidoreductase</fullName>
    </submittedName>
</protein>
<reference evidence="3" key="1">
    <citation type="journal article" date="2019" name="Int. J. Syst. Evol. Microbiol.">
        <title>The Global Catalogue of Microorganisms (GCM) 10K type strain sequencing project: providing services to taxonomists for standard genome sequencing and annotation.</title>
        <authorList>
            <consortium name="The Broad Institute Genomics Platform"/>
            <consortium name="The Broad Institute Genome Sequencing Center for Infectious Disease"/>
            <person name="Wu L."/>
            <person name="Ma J."/>
        </authorList>
    </citation>
    <scope>NUCLEOTIDE SEQUENCE [LARGE SCALE GENOMIC DNA]</scope>
    <source>
        <strain evidence="3">CGMCC 1.7064</strain>
    </source>
</reference>
<organism evidence="2 3">
    <name type="scientific">Citricoccus zhacaiensis</name>
    <dbReference type="NCBI Taxonomy" id="489142"/>
    <lineage>
        <taxon>Bacteria</taxon>
        <taxon>Bacillati</taxon>
        <taxon>Actinomycetota</taxon>
        <taxon>Actinomycetes</taxon>
        <taxon>Micrococcales</taxon>
        <taxon>Micrococcaceae</taxon>
        <taxon>Citricoccus</taxon>
    </lineage>
</organism>
<dbReference type="PRINTS" id="PR00069">
    <property type="entry name" value="ALDKETRDTASE"/>
</dbReference>
<dbReference type="InterPro" id="IPR020471">
    <property type="entry name" value="AKR"/>
</dbReference>
<dbReference type="RefSeq" id="WP_188807259.1">
    <property type="nucleotide sequence ID" value="NZ_BAAAOU010000013.1"/>
</dbReference>
<keyword evidence="3" id="KW-1185">Reference proteome</keyword>
<comment type="caution">
    <text evidence="2">The sequence shown here is derived from an EMBL/GenBank/DDBJ whole genome shotgun (WGS) entry which is preliminary data.</text>
</comment>
<dbReference type="PANTHER" id="PTHR43364">
    <property type="entry name" value="NADH-SPECIFIC METHYLGLYOXAL REDUCTASE-RELATED"/>
    <property type="match status" value="1"/>
</dbReference>
<name>A0ABQ2MDU4_9MICC</name>
<dbReference type="Proteomes" id="UP000642509">
    <property type="component" value="Unassembled WGS sequence"/>
</dbReference>
<evidence type="ECO:0000259" key="1">
    <source>
        <dbReference type="Pfam" id="PF00248"/>
    </source>
</evidence>
<dbReference type="EMBL" id="BMLQ01000015">
    <property type="protein sequence ID" value="GGO49946.1"/>
    <property type="molecule type" value="Genomic_DNA"/>
</dbReference>
<dbReference type="Gene3D" id="3.20.20.100">
    <property type="entry name" value="NADP-dependent oxidoreductase domain"/>
    <property type="match status" value="1"/>
</dbReference>
<evidence type="ECO:0000313" key="3">
    <source>
        <dbReference type="Proteomes" id="UP000642509"/>
    </source>
</evidence>
<dbReference type="InterPro" id="IPR023210">
    <property type="entry name" value="NADP_OxRdtase_dom"/>
</dbReference>
<dbReference type="SUPFAM" id="SSF51430">
    <property type="entry name" value="NAD(P)-linked oxidoreductase"/>
    <property type="match status" value="1"/>
</dbReference>
<dbReference type="Pfam" id="PF00248">
    <property type="entry name" value="Aldo_ket_red"/>
    <property type="match status" value="1"/>
</dbReference>
<sequence length="323" mass="34551">MTSSNALQTTTITLAGADYATIPLVLGGNTFGWTSDRETSFSVLDAFIEAGGTLIDTADLYAVWAGDHTGGDSEQVLGEWFTARGNREQVVLATKMGGLTPYDNQQHDSVIAALEASLDRLQTDYIDVYYAHYDDENVSIEDQAATYDGLVKAGKVRHIALSNYSPGRMRQWFEYATANGLAVPVAIQPQYNLVHRQDFESAYLPIAREFGAATFPYFALASGFLTGKYRSAADLEGRARQGMAEGYATEEGFAVVETLVRVAEARGVEPATVALAWQLAQGVTAPIASASTPDQLPALVAAGALTLTDADLRALDAASQPFA</sequence>
<feature type="domain" description="NADP-dependent oxidoreductase" evidence="1">
    <location>
        <begin position="23"/>
        <end position="318"/>
    </location>
</feature>
<gene>
    <name evidence="2" type="ORF">GCM10010977_33000</name>
</gene>
<evidence type="ECO:0000313" key="2">
    <source>
        <dbReference type="EMBL" id="GGO49946.1"/>
    </source>
</evidence>
<dbReference type="InterPro" id="IPR036812">
    <property type="entry name" value="NAD(P)_OxRdtase_dom_sf"/>
</dbReference>